<dbReference type="AlphaFoldDB" id="A0AAN5CR04"/>
<sequence length="98" mass="10788">VTTHVVGDFLLDVHYDLCLMESVLGVGQAHFWDRFQNAVVSTNSLRVDADYLPCSESVDEGFGTHHACAGSGEMWKIGSWRTVRPCSPLHGAMKRSHG</sequence>
<reference evidence="2" key="1">
    <citation type="submission" date="2022-10" db="EMBL/GenBank/DDBJ databases">
        <title>Genome assembly of Pristionchus species.</title>
        <authorList>
            <person name="Yoshida K."/>
            <person name="Sommer R.J."/>
        </authorList>
    </citation>
    <scope>NUCLEOTIDE SEQUENCE [LARGE SCALE GENOMIC DNA]</scope>
    <source>
        <strain evidence="2">RS5460</strain>
    </source>
</reference>
<feature type="non-terminal residue" evidence="1">
    <location>
        <position position="98"/>
    </location>
</feature>
<dbReference type="Proteomes" id="UP001328107">
    <property type="component" value="Unassembled WGS sequence"/>
</dbReference>
<proteinExistence type="predicted"/>
<protein>
    <submittedName>
        <fullName evidence="1">Uncharacterized protein</fullName>
    </submittedName>
</protein>
<keyword evidence="2" id="KW-1185">Reference proteome</keyword>
<organism evidence="1 2">
    <name type="scientific">Pristionchus mayeri</name>
    <dbReference type="NCBI Taxonomy" id="1317129"/>
    <lineage>
        <taxon>Eukaryota</taxon>
        <taxon>Metazoa</taxon>
        <taxon>Ecdysozoa</taxon>
        <taxon>Nematoda</taxon>
        <taxon>Chromadorea</taxon>
        <taxon>Rhabditida</taxon>
        <taxon>Rhabditina</taxon>
        <taxon>Diplogasteromorpha</taxon>
        <taxon>Diplogasteroidea</taxon>
        <taxon>Neodiplogasteridae</taxon>
        <taxon>Pristionchus</taxon>
    </lineage>
</organism>
<feature type="non-terminal residue" evidence="1">
    <location>
        <position position="1"/>
    </location>
</feature>
<name>A0AAN5CR04_9BILA</name>
<evidence type="ECO:0000313" key="1">
    <source>
        <dbReference type="EMBL" id="GMR49083.1"/>
    </source>
</evidence>
<gene>
    <name evidence="1" type="ORF">PMAYCL1PPCAC_19278</name>
</gene>
<comment type="caution">
    <text evidence="1">The sequence shown here is derived from an EMBL/GenBank/DDBJ whole genome shotgun (WGS) entry which is preliminary data.</text>
</comment>
<evidence type="ECO:0000313" key="2">
    <source>
        <dbReference type="Proteomes" id="UP001328107"/>
    </source>
</evidence>
<accession>A0AAN5CR04</accession>
<dbReference type="EMBL" id="BTRK01000004">
    <property type="protein sequence ID" value="GMR49083.1"/>
    <property type="molecule type" value="Genomic_DNA"/>
</dbReference>